<name>A0ABR1HDB7_9HYPO</name>
<dbReference type="PANTHER" id="PTHR11799">
    <property type="entry name" value="PARAOXONASE"/>
    <property type="match status" value="1"/>
</dbReference>
<keyword evidence="3" id="KW-1015">Disulfide bond</keyword>
<evidence type="ECO:0000313" key="6">
    <source>
        <dbReference type="EMBL" id="KAK7419081.1"/>
    </source>
</evidence>
<dbReference type="InterPro" id="IPR011042">
    <property type="entry name" value="6-blade_b-propeller_TolB-like"/>
</dbReference>
<dbReference type="Proteomes" id="UP001498476">
    <property type="component" value="Unassembled WGS sequence"/>
</dbReference>
<feature type="chain" id="PRO_5045555879" description="Paraoxonase" evidence="5">
    <location>
        <begin position="26"/>
        <end position="380"/>
    </location>
</feature>
<keyword evidence="7" id="KW-1185">Reference proteome</keyword>
<evidence type="ECO:0000256" key="1">
    <source>
        <dbReference type="ARBA" id="ARBA00008595"/>
    </source>
</evidence>
<dbReference type="SUPFAM" id="SSF63829">
    <property type="entry name" value="Calcium-dependent phosphotriesterase"/>
    <property type="match status" value="1"/>
</dbReference>
<organism evidence="6 7">
    <name type="scientific">Neonectria punicea</name>
    <dbReference type="NCBI Taxonomy" id="979145"/>
    <lineage>
        <taxon>Eukaryota</taxon>
        <taxon>Fungi</taxon>
        <taxon>Dikarya</taxon>
        <taxon>Ascomycota</taxon>
        <taxon>Pezizomycotina</taxon>
        <taxon>Sordariomycetes</taxon>
        <taxon>Hypocreomycetidae</taxon>
        <taxon>Hypocreales</taxon>
        <taxon>Nectriaceae</taxon>
        <taxon>Neonectria</taxon>
    </lineage>
</organism>
<feature type="signal peptide" evidence="5">
    <location>
        <begin position="1"/>
        <end position="25"/>
    </location>
</feature>
<comment type="caution">
    <text evidence="6">The sequence shown here is derived from an EMBL/GenBank/DDBJ whole genome shotgun (WGS) entry which is preliminary data.</text>
</comment>
<reference evidence="6 7" key="1">
    <citation type="journal article" date="2025" name="Microbiol. Resour. Announc.">
        <title>Draft genome sequences for Neonectria magnoliae and Neonectria punicea, canker pathogens of Liriodendron tulipifera and Acer saccharum in West Virginia.</title>
        <authorList>
            <person name="Petronek H.M."/>
            <person name="Kasson M.T."/>
            <person name="Metheny A.M."/>
            <person name="Stauder C.M."/>
            <person name="Lovett B."/>
            <person name="Lynch S.C."/>
            <person name="Garnas J.R."/>
            <person name="Kasson L.R."/>
            <person name="Stajich J.E."/>
        </authorList>
    </citation>
    <scope>NUCLEOTIDE SEQUENCE [LARGE SCALE GENOMIC DNA]</scope>
    <source>
        <strain evidence="6 7">NRRL 64653</strain>
    </source>
</reference>
<keyword evidence="2" id="KW-0378">Hydrolase</keyword>
<dbReference type="Gene3D" id="2.120.10.30">
    <property type="entry name" value="TolB, C-terminal domain"/>
    <property type="match status" value="1"/>
</dbReference>
<dbReference type="Pfam" id="PF01731">
    <property type="entry name" value="Arylesterase"/>
    <property type="match status" value="1"/>
</dbReference>
<dbReference type="EMBL" id="JAZAVJ010000041">
    <property type="protein sequence ID" value="KAK7419081.1"/>
    <property type="molecule type" value="Genomic_DNA"/>
</dbReference>
<dbReference type="PANTHER" id="PTHR11799:SF30">
    <property type="entry name" value="SERUM PARAOXONASE_ARYLESTERASE 2"/>
    <property type="match status" value="1"/>
</dbReference>
<dbReference type="InterPro" id="IPR002640">
    <property type="entry name" value="Arylesterase"/>
</dbReference>
<keyword evidence="5" id="KW-0732">Signal</keyword>
<evidence type="ECO:0000256" key="2">
    <source>
        <dbReference type="ARBA" id="ARBA00022801"/>
    </source>
</evidence>
<keyword evidence="4" id="KW-0325">Glycoprotein</keyword>
<sequence>MASRTSIALLCFALLAPFLWPRVRVLSLFFQNAPEKLQRMNALDAVELKFADRVRNCEDALLLEDKGLAILGCDPGRERWNTVMGIFYPGPTTGGGLWLYDYASGTDSLTPLDLAGYDGDLHPLGLAYDAATAKLFVANHRTDGSRVDVFDLDLAADRPVAKHRRSIKHPLIHGPNSIALISSNELYVTNDHHFLARQHGFLSRIETYAGVPGGSVVYVDHSADTARVVARLPFANGIEFLNETALAVSATSAASVHIYSVEATTHDITARSSFKVPFMPDNLSVDKNGVLLVAGHPHPPSLTKYAESRALCNSEEGEPAEVCKVATAGTWISEWTAEGGRKDLFVDTWFPSGCTALRDVARKTGIITGLYAKGVLVWKG</sequence>
<evidence type="ECO:0000256" key="5">
    <source>
        <dbReference type="SAM" id="SignalP"/>
    </source>
</evidence>
<evidence type="ECO:0000313" key="7">
    <source>
        <dbReference type="Proteomes" id="UP001498476"/>
    </source>
</evidence>
<proteinExistence type="inferred from homology"/>
<evidence type="ECO:0000256" key="4">
    <source>
        <dbReference type="ARBA" id="ARBA00023180"/>
    </source>
</evidence>
<evidence type="ECO:0000256" key="3">
    <source>
        <dbReference type="ARBA" id="ARBA00023157"/>
    </source>
</evidence>
<dbReference type="InterPro" id="IPR051288">
    <property type="entry name" value="Serum_paraoxonase/arylesterase"/>
</dbReference>
<evidence type="ECO:0008006" key="8">
    <source>
        <dbReference type="Google" id="ProtNLM"/>
    </source>
</evidence>
<protein>
    <recommendedName>
        <fullName evidence="8">Paraoxonase</fullName>
    </recommendedName>
</protein>
<gene>
    <name evidence="6" type="ORF">QQX98_003583</name>
</gene>
<accession>A0ABR1HDB7</accession>
<comment type="similarity">
    <text evidence="1">Belongs to the paraoxonase family.</text>
</comment>